<keyword evidence="2" id="KW-1185">Reference proteome</keyword>
<dbReference type="Proteomes" id="UP000658225">
    <property type="component" value="Unassembled WGS sequence"/>
</dbReference>
<dbReference type="AlphaFoldDB" id="A0A927MGF2"/>
<reference evidence="1" key="1">
    <citation type="submission" date="2020-10" db="EMBL/GenBank/DDBJ databases">
        <title>Genomic Encyclopedia of Type Strains, Phase IV (KMG-IV): sequencing the most valuable type-strain genomes for metagenomic binning, comparative biology and taxonomic classification.</title>
        <authorList>
            <person name="Goeker M."/>
        </authorList>
    </citation>
    <scope>NUCLEOTIDE SEQUENCE</scope>
    <source>
        <strain evidence="1">DSM 13886</strain>
    </source>
</reference>
<name>A0A927MGF2_9BACL</name>
<evidence type="ECO:0000313" key="2">
    <source>
        <dbReference type="Proteomes" id="UP000658225"/>
    </source>
</evidence>
<evidence type="ECO:0000313" key="1">
    <source>
        <dbReference type="EMBL" id="MBE1554153.1"/>
    </source>
</evidence>
<accession>A0A927MGF2</accession>
<protein>
    <submittedName>
        <fullName evidence="1">Uncharacterized protein</fullName>
    </submittedName>
</protein>
<comment type="caution">
    <text evidence="1">The sequence shown here is derived from an EMBL/GenBank/DDBJ whole genome shotgun (WGS) entry which is preliminary data.</text>
</comment>
<proteinExistence type="predicted"/>
<dbReference type="RefSeq" id="WP_192597938.1">
    <property type="nucleotide sequence ID" value="NZ_JADBEL010000004.1"/>
</dbReference>
<gene>
    <name evidence="1" type="ORF">H4683_001228</name>
</gene>
<organism evidence="1 2">
    <name type="scientific">Sporosarcina limicola</name>
    <dbReference type="NCBI Taxonomy" id="34101"/>
    <lineage>
        <taxon>Bacteria</taxon>
        <taxon>Bacillati</taxon>
        <taxon>Bacillota</taxon>
        <taxon>Bacilli</taxon>
        <taxon>Bacillales</taxon>
        <taxon>Caryophanaceae</taxon>
        <taxon>Sporosarcina</taxon>
    </lineage>
</organism>
<dbReference type="EMBL" id="JADBEL010000004">
    <property type="protein sequence ID" value="MBE1554153.1"/>
    <property type="molecule type" value="Genomic_DNA"/>
</dbReference>
<sequence>MKYGAILRACRERAGFSKGVKNLKKHLIHVSVGFVAGVKFAEVIELPAEFSEEDVEEEFKEWVWNQLDAYRTEL</sequence>